<keyword evidence="12" id="KW-1185">Reference proteome</keyword>
<evidence type="ECO:0000256" key="6">
    <source>
        <dbReference type="ARBA" id="ARBA00022692"/>
    </source>
</evidence>
<name>A0ABR7ID13_9FIRM</name>
<evidence type="ECO:0000256" key="1">
    <source>
        <dbReference type="ARBA" id="ARBA00004651"/>
    </source>
</evidence>
<evidence type="ECO:0000256" key="2">
    <source>
        <dbReference type="ARBA" id="ARBA00008417"/>
    </source>
</evidence>
<comment type="similarity">
    <text evidence="2">Belongs to the multi antimicrobial extrusion (MATE) (TC 2.A.66.1) family. MepA subfamily.</text>
</comment>
<dbReference type="InterPro" id="IPR048279">
    <property type="entry name" value="MdtK-like"/>
</dbReference>
<feature type="transmembrane region" description="Helical" evidence="10">
    <location>
        <begin position="58"/>
        <end position="79"/>
    </location>
</feature>
<evidence type="ECO:0000256" key="4">
    <source>
        <dbReference type="ARBA" id="ARBA00022448"/>
    </source>
</evidence>
<dbReference type="PIRSF" id="PIRSF006603">
    <property type="entry name" value="DinF"/>
    <property type="match status" value="1"/>
</dbReference>
<evidence type="ECO:0000256" key="9">
    <source>
        <dbReference type="ARBA" id="ARBA00023251"/>
    </source>
</evidence>
<dbReference type="InterPro" id="IPR051327">
    <property type="entry name" value="MATE_MepA_subfamily"/>
</dbReference>
<dbReference type="Proteomes" id="UP000621540">
    <property type="component" value="Unassembled WGS sequence"/>
</dbReference>
<evidence type="ECO:0000256" key="5">
    <source>
        <dbReference type="ARBA" id="ARBA00022475"/>
    </source>
</evidence>
<evidence type="ECO:0000313" key="12">
    <source>
        <dbReference type="Proteomes" id="UP000621540"/>
    </source>
</evidence>
<keyword evidence="8 10" id="KW-0472">Membrane</keyword>
<feature type="transmembrane region" description="Helical" evidence="10">
    <location>
        <begin position="425"/>
        <end position="445"/>
    </location>
</feature>
<dbReference type="PANTHER" id="PTHR43823:SF3">
    <property type="entry name" value="MULTIDRUG EXPORT PROTEIN MEPA"/>
    <property type="match status" value="1"/>
</dbReference>
<feature type="transmembrane region" description="Helical" evidence="10">
    <location>
        <begin position="326"/>
        <end position="345"/>
    </location>
</feature>
<protein>
    <recommendedName>
        <fullName evidence="3">Multidrug export protein MepA</fullName>
    </recommendedName>
</protein>
<feature type="transmembrane region" description="Helical" evidence="10">
    <location>
        <begin position="197"/>
        <end position="218"/>
    </location>
</feature>
<dbReference type="Pfam" id="PF01554">
    <property type="entry name" value="MatE"/>
    <property type="match status" value="2"/>
</dbReference>
<proteinExistence type="inferred from homology"/>
<keyword evidence="7 10" id="KW-1133">Transmembrane helix</keyword>
<dbReference type="CDD" id="cd13143">
    <property type="entry name" value="MATE_MepA_like"/>
    <property type="match status" value="1"/>
</dbReference>
<evidence type="ECO:0000256" key="3">
    <source>
        <dbReference type="ARBA" id="ARBA00022106"/>
    </source>
</evidence>
<sequence length="456" mass="48588">MSETTKNNPLGTERVGSLMVKFAVPSIIAMLVGALYNIVDQLFIGQAVGTLGNAATNIAFPLSTSCIALALLFGIGGASNFNLAMGEGRKEEAASYAGNAAVLLIGSGLVLFLVTQLFLTPLLAFFGAPADVMPYAKVYVRITSIGFPCLILTAGGCHLIRADGSPKMSMVCNLIGAGINTVLDAIFVLGFRWGMAGAALATIIGQIVSAAVVIYYLAHYKTVHLGKKQLSVESRCAVNIMALGTASFFNQVAMMIVQIVLNKSLTHYGELSEYGAAIPLACAGIVTKVGQLFFSVIIGISQGTQPIESFNYGAKQFGRVREAYNLAVRAGAIISVVSFLIFQVFPGEILALFGTGSDAYFKFGIKFLRVYLFFTFVNFLQPITSTFFTSIGKPQKGTFLSLTRQIVFLLPLTLILPLFVGIDGIMYAAPVADCLAAVIAITMAVKEFREMKKLEA</sequence>
<keyword evidence="4" id="KW-0813">Transport</keyword>
<keyword evidence="6 10" id="KW-0812">Transmembrane</keyword>
<evidence type="ECO:0000256" key="7">
    <source>
        <dbReference type="ARBA" id="ARBA00022989"/>
    </source>
</evidence>
<comment type="caution">
    <text evidence="11">The sequence shown here is derived from an EMBL/GenBank/DDBJ whole genome shotgun (WGS) entry which is preliminary data.</text>
</comment>
<feature type="transmembrane region" description="Helical" evidence="10">
    <location>
        <begin position="171"/>
        <end position="191"/>
    </location>
</feature>
<accession>A0ABR7ID13</accession>
<evidence type="ECO:0000256" key="10">
    <source>
        <dbReference type="SAM" id="Phobius"/>
    </source>
</evidence>
<feature type="transmembrane region" description="Helical" evidence="10">
    <location>
        <begin position="100"/>
        <end position="126"/>
    </location>
</feature>
<keyword evidence="9" id="KW-0046">Antibiotic resistance</keyword>
<gene>
    <name evidence="11" type="ORF">H8Z76_12510</name>
</gene>
<dbReference type="InterPro" id="IPR002528">
    <property type="entry name" value="MATE_fam"/>
</dbReference>
<reference evidence="11 12" key="1">
    <citation type="submission" date="2020-08" db="EMBL/GenBank/DDBJ databases">
        <title>Genome public.</title>
        <authorList>
            <person name="Liu C."/>
            <person name="Sun Q."/>
        </authorList>
    </citation>
    <scope>NUCLEOTIDE SEQUENCE [LARGE SCALE GENOMIC DNA]</scope>
    <source>
        <strain evidence="11 12">BX0805</strain>
    </source>
</reference>
<feature type="transmembrane region" description="Helical" evidence="10">
    <location>
        <begin position="138"/>
        <end position="159"/>
    </location>
</feature>
<feature type="transmembrane region" description="Helical" evidence="10">
    <location>
        <begin position="276"/>
        <end position="300"/>
    </location>
</feature>
<feature type="transmembrane region" description="Helical" evidence="10">
    <location>
        <begin position="402"/>
        <end position="419"/>
    </location>
</feature>
<feature type="transmembrane region" description="Helical" evidence="10">
    <location>
        <begin position="20"/>
        <end position="38"/>
    </location>
</feature>
<organism evidence="11 12">
    <name type="scientific">Roseburia yibonii</name>
    <dbReference type="NCBI Taxonomy" id="2763063"/>
    <lineage>
        <taxon>Bacteria</taxon>
        <taxon>Bacillati</taxon>
        <taxon>Bacillota</taxon>
        <taxon>Clostridia</taxon>
        <taxon>Lachnospirales</taxon>
        <taxon>Lachnospiraceae</taxon>
        <taxon>Roseburia</taxon>
    </lineage>
</organism>
<dbReference type="InterPro" id="IPR045070">
    <property type="entry name" value="MATE_MepA-like"/>
</dbReference>
<dbReference type="EMBL" id="JACOQH010000011">
    <property type="protein sequence ID" value="MBC5754818.1"/>
    <property type="molecule type" value="Genomic_DNA"/>
</dbReference>
<evidence type="ECO:0000313" key="11">
    <source>
        <dbReference type="EMBL" id="MBC5754818.1"/>
    </source>
</evidence>
<keyword evidence="5" id="KW-1003">Cell membrane</keyword>
<comment type="subcellular location">
    <subcellularLocation>
        <location evidence="1">Cell membrane</location>
        <topology evidence="1">Multi-pass membrane protein</topology>
    </subcellularLocation>
</comment>
<dbReference type="RefSeq" id="WP_022516400.1">
    <property type="nucleotide sequence ID" value="NZ_JACOQH010000011.1"/>
</dbReference>
<dbReference type="PANTHER" id="PTHR43823">
    <property type="entry name" value="SPORULATION PROTEIN YKVU"/>
    <property type="match status" value="1"/>
</dbReference>
<feature type="transmembrane region" description="Helical" evidence="10">
    <location>
        <begin position="238"/>
        <end position="261"/>
    </location>
</feature>
<evidence type="ECO:0000256" key="8">
    <source>
        <dbReference type="ARBA" id="ARBA00023136"/>
    </source>
</evidence>
<feature type="transmembrane region" description="Helical" evidence="10">
    <location>
        <begin position="370"/>
        <end position="390"/>
    </location>
</feature>